<reference evidence="1 2" key="1">
    <citation type="submission" date="2019-06" db="EMBL/GenBank/DDBJ databases">
        <title>New taxonomy in bacterial strain CC-CFT640, isolated from vineyard.</title>
        <authorList>
            <person name="Lin S.-Y."/>
            <person name="Tsai C.-F."/>
            <person name="Young C.-C."/>
        </authorList>
    </citation>
    <scope>NUCLEOTIDE SEQUENCE [LARGE SCALE GENOMIC DNA]</scope>
    <source>
        <strain evidence="1 2">CC-CFT640</strain>
    </source>
</reference>
<protein>
    <submittedName>
        <fullName evidence="1">Uncharacterized protein</fullName>
    </submittedName>
</protein>
<evidence type="ECO:0000313" key="1">
    <source>
        <dbReference type="EMBL" id="TXL78264.1"/>
    </source>
</evidence>
<dbReference type="OrthoDB" id="8455508at2"/>
<dbReference type="RefSeq" id="WP_147846533.1">
    <property type="nucleotide sequence ID" value="NZ_VDUZ01000007.1"/>
</dbReference>
<comment type="caution">
    <text evidence="1">The sequence shown here is derived from an EMBL/GenBank/DDBJ whole genome shotgun (WGS) entry which is preliminary data.</text>
</comment>
<dbReference type="AlphaFoldDB" id="A0A5C8PRZ7"/>
<keyword evidence="2" id="KW-1185">Reference proteome</keyword>
<evidence type="ECO:0000313" key="2">
    <source>
        <dbReference type="Proteomes" id="UP000321638"/>
    </source>
</evidence>
<dbReference type="Proteomes" id="UP000321638">
    <property type="component" value="Unassembled WGS sequence"/>
</dbReference>
<sequence length="175" mass="19585">MYYGIALRMVAPSVHFTVRLSHEVHARACDSDRGYIRYLQRHISQILQRNLGTVPPFYFVVEADGPNDIEPHLHGGIGIASLSLRQQAKIRKLLRVAAGEFPDPKARRYQARLGQFTDLIGWSGYITKAFDPTQGEIDGRLVGVTARVASLARELYEEDRACLLALYAELASSET</sequence>
<dbReference type="EMBL" id="VDUZ01000007">
    <property type="protein sequence ID" value="TXL78264.1"/>
    <property type="molecule type" value="Genomic_DNA"/>
</dbReference>
<organism evidence="1 2">
    <name type="scientific">Vineibacter terrae</name>
    <dbReference type="NCBI Taxonomy" id="2586908"/>
    <lineage>
        <taxon>Bacteria</taxon>
        <taxon>Pseudomonadati</taxon>
        <taxon>Pseudomonadota</taxon>
        <taxon>Alphaproteobacteria</taxon>
        <taxon>Hyphomicrobiales</taxon>
        <taxon>Vineibacter</taxon>
    </lineage>
</organism>
<name>A0A5C8PRZ7_9HYPH</name>
<gene>
    <name evidence="1" type="ORF">FHP25_08735</name>
</gene>
<accession>A0A5C8PRZ7</accession>
<proteinExistence type="predicted"/>